<evidence type="ECO:0000256" key="6">
    <source>
        <dbReference type="ARBA" id="ARBA00022679"/>
    </source>
</evidence>
<feature type="compositionally biased region" description="Basic and acidic residues" evidence="21">
    <location>
        <begin position="368"/>
        <end position="379"/>
    </location>
</feature>
<dbReference type="GO" id="GO:0052726">
    <property type="term" value="F:inositol-1,3,4-trisphosphate 5-kinase activity"/>
    <property type="evidence" value="ECO:0007669"/>
    <property type="project" value="InterPro"/>
</dbReference>
<evidence type="ECO:0000256" key="4">
    <source>
        <dbReference type="ARBA" id="ARBA00012072"/>
    </source>
</evidence>
<evidence type="ECO:0000313" key="23">
    <source>
        <dbReference type="EMBL" id="LAC24748.1"/>
    </source>
</evidence>
<evidence type="ECO:0000256" key="18">
    <source>
        <dbReference type="ARBA" id="ARBA00047728"/>
    </source>
</evidence>
<name>A0A6A7G1E0_9CRUS</name>
<feature type="domain" description="ATP-grasp" evidence="22">
    <location>
        <begin position="122"/>
        <end position="325"/>
    </location>
</feature>
<dbReference type="InterPro" id="IPR041429">
    <property type="entry name" value="ITPK1_N"/>
</dbReference>
<evidence type="ECO:0000256" key="15">
    <source>
        <dbReference type="ARBA" id="ARBA00033624"/>
    </source>
</evidence>
<evidence type="ECO:0000256" key="13">
    <source>
        <dbReference type="ARBA" id="ARBA00031742"/>
    </source>
</evidence>
<evidence type="ECO:0000256" key="7">
    <source>
        <dbReference type="ARBA" id="ARBA00022723"/>
    </source>
</evidence>
<feature type="compositionally biased region" description="Low complexity" evidence="21">
    <location>
        <begin position="399"/>
        <end position="408"/>
    </location>
</feature>
<dbReference type="GO" id="GO:0005737">
    <property type="term" value="C:cytoplasm"/>
    <property type="evidence" value="ECO:0007669"/>
    <property type="project" value="TreeGrafter"/>
</dbReference>
<evidence type="ECO:0000256" key="11">
    <source>
        <dbReference type="ARBA" id="ARBA00022842"/>
    </source>
</evidence>
<evidence type="ECO:0000256" key="8">
    <source>
        <dbReference type="ARBA" id="ARBA00022741"/>
    </source>
</evidence>
<dbReference type="EMBL" id="IACT01005598">
    <property type="protein sequence ID" value="LAC24748.1"/>
    <property type="molecule type" value="mRNA"/>
</dbReference>
<dbReference type="InterPro" id="IPR008656">
    <property type="entry name" value="Inositol_tetrakis-P_1-kinase"/>
</dbReference>
<keyword evidence="10 20" id="KW-0067">ATP-binding</keyword>
<protein>
    <recommendedName>
        <fullName evidence="5">Inositol-tetrakisphosphate 1-kinase</fullName>
        <ecNumber evidence="4">2.7.1.134</ecNumber>
        <ecNumber evidence="3">2.7.1.159</ecNumber>
    </recommendedName>
    <alternativeName>
        <fullName evidence="13">Inositol 1,3,4-trisphosphate 5/6-kinase</fullName>
    </alternativeName>
</protein>
<evidence type="ECO:0000256" key="19">
    <source>
        <dbReference type="ARBA" id="ARBA00049058"/>
    </source>
</evidence>
<dbReference type="SUPFAM" id="SSF56059">
    <property type="entry name" value="Glutathione synthetase ATP-binding domain-like"/>
    <property type="match status" value="1"/>
</dbReference>
<evidence type="ECO:0000256" key="1">
    <source>
        <dbReference type="ARBA" id="ARBA00001946"/>
    </source>
</evidence>
<feature type="region of interest" description="Disordered" evidence="21">
    <location>
        <begin position="678"/>
        <end position="706"/>
    </location>
</feature>
<evidence type="ECO:0000256" key="16">
    <source>
        <dbReference type="ARBA" id="ARBA00033645"/>
    </source>
</evidence>
<evidence type="ECO:0000256" key="3">
    <source>
        <dbReference type="ARBA" id="ARBA00012017"/>
    </source>
</evidence>
<dbReference type="GO" id="GO:0032957">
    <property type="term" value="P:inositol trisphosphate metabolic process"/>
    <property type="evidence" value="ECO:0007669"/>
    <property type="project" value="InterPro"/>
</dbReference>
<keyword evidence="7" id="KW-0479">Metal-binding</keyword>
<evidence type="ECO:0000259" key="22">
    <source>
        <dbReference type="PROSITE" id="PS50975"/>
    </source>
</evidence>
<dbReference type="EC" id="2.7.1.134" evidence="4"/>
<dbReference type="GO" id="GO:0000287">
    <property type="term" value="F:magnesium ion binding"/>
    <property type="evidence" value="ECO:0007669"/>
    <property type="project" value="InterPro"/>
</dbReference>
<dbReference type="Pfam" id="PF05770">
    <property type="entry name" value="Ins134_P3_kin"/>
    <property type="match status" value="1"/>
</dbReference>
<dbReference type="GO" id="GO:0005524">
    <property type="term" value="F:ATP binding"/>
    <property type="evidence" value="ECO:0007669"/>
    <property type="project" value="UniProtKB-UniRule"/>
</dbReference>
<sequence>MEPRKELPKRIGFWLNEKKCKKFNVPEFVEECRKKNMEVIKLLLHEPLQPQGPFDVILHKITPIYAQALDANQEACLLASAFEQYLLSVPSVPVVDPVPALHTLLHRPATYALLHAITAHDDQVMTPPYVELPDTNMRTKKQLLAQAGVTFPIVCKPVFGCGGTAAHELAVVLSASRLTEWQGPCVAQSFVQHGAVLYKLYVLGDAWHLVVRPSLKNFRATDAPTVHFNSSKVSKADSCSPLTQLDQSDRAMRHPQPDNSVFDRIVRTVRESLSMDLLGIDVVIDSSSGQYAIIDVNPFPSYDSIADLMPCFATLLFEKIQQRSCGHVLSASSINDLLPARGGRRQDSAGIDIPALLRARGHLPRLQCGEDSRTDDSHEGNSSPNTITQATYNTEDARSSAAAAGGEENSCIQTDSSSTTNSKICSSSGKKNTSCDSNSFTDRKSCSSSGKKESNYGENDATVTMNTMNAAHEKTLNGRYRKELSENKGCIENAVFQTNGINVTLSHDNGISERKKTCDAAAKNVINSTDIKQNTNGPANIIAQNGIIMTSNGKRSDSSGIFDESQSKNDLKSDQNAQLNIKCTNIASKCCYELDEMQNEVHHITNNTITDGITHSLKGCLYSDQCEDDCAGYAEKHSKCDAYCNLDLASHTEGSCSCSPACDVSKTNVLCTYSAGSPSAAGASSSQPYPSHVMSSVSSSSTLQQR</sequence>
<comment type="similarity">
    <text evidence="2">Belongs to the ITPK1 family.</text>
</comment>
<evidence type="ECO:0000256" key="14">
    <source>
        <dbReference type="ARBA" id="ARBA00033609"/>
    </source>
</evidence>
<keyword evidence="6" id="KW-0808">Transferase</keyword>
<comment type="catalytic activity">
    <reaction evidence="19">
        <text>1D-myo-inositol 1,3,4-trisphosphate + 1D-myo-inositol 1,3,4,5,6-pentakisphosphate = 1D-myo-inositol 3,4,5,6-tetrakisphosphate + 1D-myo-inositol 1,3,4,6-tetrakisphosphate</text>
        <dbReference type="Rhea" id="RHEA:70263"/>
        <dbReference type="ChEBI" id="CHEBI:57539"/>
        <dbReference type="ChEBI" id="CHEBI:57660"/>
        <dbReference type="ChEBI" id="CHEBI:57733"/>
        <dbReference type="ChEBI" id="CHEBI:58414"/>
    </reaction>
    <physiologicalReaction direction="left-to-right" evidence="19">
        <dbReference type="Rhea" id="RHEA:70264"/>
    </physiologicalReaction>
    <physiologicalReaction direction="right-to-left" evidence="19">
        <dbReference type="Rhea" id="RHEA:70265"/>
    </physiologicalReaction>
</comment>
<evidence type="ECO:0000256" key="2">
    <source>
        <dbReference type="ARBA" id="ARBA00009601"/>
    </source>
</evidence>
<evidence type="ECO:0000256" key="5">
    <source>
        <dbReference type="ARBA" id="ARBA00014968"/>
    </source>
</evidence>
<dbReference type="PANTHER" id="PTHR14217">
    <property type="entry name" value="INOSITOL-TETRAKISPHOSPHATE 1-KINASE"/>
    <property type="match status" value="1"/>
</dbReference>
<proteinExistence type="evidence at transcript level"/>
<feature type="compositionally biased region" description="Polar residues" evidence="21">
    <location>
        <begin position="380"/>
        <end position="394"/>
    </location>
</feature>
<dbReference type="GO" id="GO:0016853">
    <property type="term" value="F:isomerase activity"/>
    <property type="evidence" value="ECO:0007669"/>
    <property type="project" value="UniProtKB-KW"/>
</dbReference>
<dbReference type="AlphaFoldDB" id="A0A6A7G1E0"/>
<evidence type="ECO:0000256" key="17">
    <source>
        <dbReference type="ARBA" id="ARBA00033674"/>
    </source>
</evidence>
<evidence type="ECO:0000256" key="20">
    <source>
        <dbReference type="PROSITE-ProRule" id="PRU00409"/>
    </source>
</evidence>
<feature type="region of interest" description="Disordered" evidence="21">
    <location>
        <begin position="364"/>
        <end position="460"/>
    </location>
</feature>
<comment type="catalytic activity">
    <reaction evidence="16">
        <text>1D-myo-inositol 3,4,5,6-tetrakisphosphate + ATP = 1D-myo-inositol 1,3,4,5,6-pentakisphosphate + ADP + H(+)</text>
        <dbReference type="Rhea" id="RHEA:12452"/>
        <dbReference type="ChEBI" id="CHEBI:15378"/>
        <dbReference type="ChEBI" id="CHEBI:30616"/>
        <dbReference type="ChEBI" id="CHEBI:57539"/>
        <dbReference type="ChEBI" id="CHEBI:57733"/>
        <dbReference type="ChEBI" id="CHEBI:456216"/>
        <dbReference type="EC" id="2.7.1.134"/>
    </reaction>
    <physiologicalReaction direction="left-to-right" evidence="16">
        <dbReference type="Rhea" id="RHEA:12453"/>
    </physiologicalReaction>
    <physiologicalReaction direction="right-to-left" evidence="16">
        <dbReference type="Rhea" id="RHEA:12454"/>
    </physiologicalReaction>
</comment>
<keyword evidence="8 20" id="KW-0547">Nucleotide-binding</keyword>
<dbReference type="GO" id="GO:0047325">
    <property type="term" value="F:inositol-3,4,5,6-tetrakisphosphate 1-kinase activity"/>
    <property type="evidence" value="ECO:0007669"/>
    <property type="project" value="UniProtKB-EC"/>
</dbReference>
<organism evidence="23">
    <name type="scientific">Hirondellea gigas</name>
    <dbReference type="NCBI Taxonomy" id="1518452"/>
    <lineage>
        <taxon>Eukaryota</taxon>
        <taxon>Metazoa</taxon>
        <taxon>Ecdysozoa</taxon>
        <taxon>Arthropoda</taxon>
        <taxon>Crustacea</taxon>
        <taxon>Multicrustacea</taxon>
        <taxon>Malacostraca</taxon>
        <taxon>Eumalacostraca</taxon>
        <taxon>Peracarida</taxon>
        <taxon>Amphipoda</taxon>
        <taxon>Amphilochidea</taxon>
        <taxon>Lysianassida</taxon>
        <taxon>Lysianassidira</taxon>
        <taxon>Lysianassoidea</taxon>
        <taxon>Lysianassidae</taxon>
        <taxon>Hirondellea</taxon>
    </lineage>
</organism>
<accession>A0A6A7G1E0</accession>
<dbReference type="Gene3D" id="3.40.50.11370">
    <property type="match status" value="1"/>
</dbReference>
<comment type="catalytic activity">
    <reaction evidence="18">
        <text>1D-myo-inositol 1,3,4-trisphosphate + 1D-myo-inositol 1,3,4,5,6-pentakisphosphate = 1D-myo-inositol 3,4,5,6-tetrakisphosphate + 1D-myo-inositol 1,3,4,5-tetrakisphosphate</text>
        <dbReference type="Rhea" id="RHEA:70271"/>
        <dbReference type="ChEBI" id="CHEBI:57539"/>
        <dbReference type="ChEBI" id="CHEBI:57733"/>
        <dbReference type="ChEBI" id="CHEBI:57895"/>
        <dbReference type="ChEBI" id="CHEBI:58414"/>
    </reaction>
    <physiologicalReaction direction="left-to-right" evidence="18">
        <dbReference type="Rhea" id="RHEA:70272"/>
    </physiologicalReaction>
    <physiologicalReaction direction="right-to-left" evidence="18">
        <dbReference type="Rhea" id="RHEA:70273"/>
    </physiologicalReaction>
</comment>
<reference evidence="23" key="1">
    <citation type="submission" date="2017-11" db="EMBL/GenBank/DDBJ databases">
        <title>The sensing device of the deep-sea amphipod.</title>
        <authorList>
            <person name="Kobayashi H."/>
            <person name="Nagahama T."/>
            <person name="Arai W."/>
            <person name="Sasagawa Y."/>
            <person name="Umeda M."/>
            <person name="Hayashi T."/>
            <person name="Nikaido I."/>
            <person name="Watanabe H."/>
            <person name="Oguri K."/>
            <person name="Kitazato H."/>
            <person name="Fujioka K."/>
            <person name="Kido Y."/>
            <person name="Takami H."/>
        </authorList>
    </citation>
    <scope>NUCLEOTIDE SEQUENCE</scope>
    <source>
        <tissue evidence="23">Whole body</tissue>
    </source>
</reference>
<comment type="cofactor">
    <cofactor evidence="1">
        <name>Mg(2+)</name>
        <dbReference type="ChEBI" id="CHEBI:18420"/>
    </cofactor>
</comment>
<comment type="catalytic activity">
    <reaction evidence="15">
        <text>1D-myo-inositol 3,4,6-trisphosphate + ATP = 1D-myo-inositol 1,3,4,6-tetrakisphosphate + ADP + H(+)</text>
        <dbReference type="Rhea" id="RHEA:70287"/>
        <dbReference type="ChEBI" id="CHEBI:15378"/>
        <dbReference type="ChEBI" id="CHEBI:30616"/>
        <dbReference type="ChEBI" id="CHEBI:57660"/>
        <dbReference type="ChEBI" id="CHEBI:189099"/>
        <dbReference type="ChEBI" id="CHEBI:456216"/>
    </reaction>
    <physiologicalReaction direction="left-to-right" evidence="15">
        <dbReference type="Rhea" id="RHEA:70288"/>
    </physiologicalReaction>
    <physiologicalReaction direction="right-to-left" evidence="15">
        <dbReference type="Rhea" id="RHEA:70289"/>
    </physiologicalReaction>
</comment>
<dbReference type="GO" id="GO:0052725">
    <property type="term" value="F:inositol-1,3,4-trisphosphate 6-kinase activity"/>
    <property type="evidence" value="ECO:0007669"/>
    <property type="project" value="InterPro"/>
</dbReference>
<evidence type="ECO:0000256" key="21">
    <source>
        <dbReference type="SAM" id="MobiDB-lite"/>
    </source>
</evidence>
<dbReference type="PANTHER" id="PTHR14217:SF1">
    <property type="entry name" value="INOSITOL-TETRAKISPHOSPHATE 1-KINASE"/>
    <property type="match status" value="1"/>
</dbReference>
<keyword evidence="11" id="KW-0460">Magnesium</keyword>
<evidence type="ECO:0000256" key="9">
    <source>
        <dbReference type="ARBA" id="ARBA00022777"/>
    </source>
</evidence>
<dbReference type="InterPro" id="IPR011761">
    <property type="entry name" value="ATP-grasp"/>
</dbReference>
<dbReference type="InterPro" id="IPR040464">
    <property type="entry name" value="InsP(3)kin_ATP-grasp"/>
</dbReference>
<dbReference type="Gene3D" id="3.30.1490.220">
    <property type="match status" value="1"/>
</dbReference>
<dbReference type="PROSITE" id="PS50975">
    <property type="entry name" value="ATP_GRASP"/>
    <property type="match status" value="1"/>
</dbReference>
<dbReference type="Pfam" id="PF17927">
    <property type="entry name" value="Ins134_P3_kin_N"/>
    <property type="match status" value="1"/>
</dbReference>
<keyword evidence="9 23" id="KW-0418">Kinase</keyword>
<evidence type="ECO:0000256" key="12">
    <source>
        <dbReference type="ARBA" id="ARBA00023235"/>
    </source>
</evidence>
<dbReference type="EC" id="2.7.1.159" evidence="3"/>
<feature type="compositionally biased region" description="Low complexity" evidence="21">
    <location>
        <begin position="416"/>
        <end position="428"/>
    </location>
</feature>
<evidence type="ECO:0000256" key="10">
    <source>
        <dbReference type="ARBA" id="ARBA00022840"/>
    </source>
</evidence>
<keyword evidence="12" id="KW-0413">Isomerase</keyword>
<feature type="compositionally biased region" description="Polar residues" evidence="21">
    <location>
        <begin position="429"/>
        <end position="440"/>
    </location>
</feature>
<comment type="catalytic activity">
    <reaction evidence="14">
        <text>1D-myo-inositol 1,3,4-trisphosphate + ATP = 1D-myo-inositol 1,3,4,5-tetrakisphosphate + ADP + H(+)</text>
        <dbReference type="Rhea" id="RHEA:13253"/>
        <dbReference type="ChEBI" id="CHEBI:15378"/>
        <dbReference type="ChEBI" id="CHEBI:30616"/>
        <dbReference type="ChEBI" id="CHEBI:57895"/>
        <dbReference type="ChEBI" id="CHEBI:58414"/>
        <dbReference type="ChEBI" id="CHEBI:456216"/>
        <dbReference type="EC" id="2.7.1.159"/>
    </reaction>
    <physiologicalReaction direction="left-to-right" evidence="14">
        <dbReference type="Rhea" id="RHEA:13254"/>
    </physiologicalReaction>
    <physiologicalReaction direction="right-to-left" evidence="14">
        <dbReference type="Rhea" id="RHEA:13255"/>
    </physiologicalReaction>
</comment>
<feature type="compositionally biased region" description="Basic and acidic residues" evidence="21">
    <location>
        <begin position="441"/>
        <end position="455"/>
    </location>
</feature>
<comment type="catalytic activity">
    <reaction evidence="17">
        <text>1D-myo-inositol 1,3,4-trisphosphate + ATP = 1D-myo-inositol 1,3,4,6-tetrakisphosphate + ADP + H(+)</text>
        <dbReference type="Rhea" id="RHEA:20940"/>
        <dbReference type="ChEBI" id="CHEBI:15378"/>
        <dbReference type="ChEBI" id="CHEBI:30616"/>
        <dbReference type="ChEBI" id="CHEBI:57660"/>
        <dbReference type="ChEBI" id="CHEBI:58414"/>
        <dbReference type="ChEBI" id="CHEBI:456216"/>
        <dbReference type="EC" id="2.7.1.159"/>
    </reaction>
    <physiologicalReaction direction="left-to-right" evidence="17">
        <dbReference type="Rhea" id="RHEA:20941"/>
    </physiologicalReaction>
    <physiologicalReaction direction="right-to-left" evidence="17">
        <dbReference type="Rhea" id="RHEA:20942"/>
    </physiologicalReaction>
</comment>